<dbReference type="EMBL" id="JAQIIO010000004">
    <property type="protein sequence ID" value="MDA5094353.1"/>
    <property type="molecule type" value="Genomic_DNA"/>
</dbReference>
<dbReference type="Gene3D" id="3.30.1360.120">
    <property type="entry name" value="Probable tRNA modification gtpase trme, domain 1"/>
    <property type="match status" value="1"/>
</dbReference>
<dbReference type="Proteomes" id="UP001528040">
    <property type="component" value="Unassembled WGS sequence"/>
</dbReference>
<proteinExistence type="predicted"/>
<dbReference type="RefSeq" id="WP_271054057.1">
    <property type="nucleotide sequence ID" value="NZ_JAQIIO010000004.1"/>
</dbReference>
<dbReference type="InterPro" id="IPR007375">
    <property type="entry name" value="SoxG"/>
</dbReference>
<accession>A0ABT4W3P3</accession>
<dbReference type="Gene3D" id="3.30.70.1520">
    <property type="entry name" value="Heterotetrameric sarcosine oxidase"/>
    <property type="match status" value="1"/>
</dbReference>
<sequence>MSKAQSAWNGVSFDGYCRVEEQSLVGMITVRGDLASKKLAKAVKDATGAKMPGQGEILSSDKGRAAWMSPDELLLIVDHAEAPGIIDAMAAALADEHALVVNVSDARAVFHVKGKAAREVVAKLSPADVSVMAPGMLRRTRIAQVPAAFHMVDEETAELVCFRSVGQYAYDLLKDAALPGGEVWV</sequence>
<name>A0ABT4W3P3_9RHOB</name>
<comment type="caution">
    <text evidence="1">The sequence shown here is derived from an EMBL/GenBank/DDBJ whole genome shotgun (WGS) entry which is preliminary data.</text>
</comment>
<dbReference type="InterPro" id="IPR027266">
    <property type="entry name" value="TrmE/GcvT-like"/>
</dbReference>
<organism evidence="1 2">
    <name type="scientific">Aliiroseovarius salicola</name>
    <dbReference type="NCBI Taxonomy" id="3009082"/>
    <lineage>
        <taxon>Bacteria</taxon>
        <taxon>Pseudomonadati</taxon>
        <taxon>Pseudomonadota</taxon>
        <taxon>Alphaproteobacteria</taxon>
        <taxon>Rhodobacterales</taxon>
        <taxon>Paracoccaceae</taxon>
        <taxon>Aliiroseovarius</taxon>
    </lineage>
</organism>
<dbReference type="Pfam" id="PF04268">
    <property type="entry name" value="SoxG"/>
    <property type="match status" value="1"/>
</dbReference>
<evidence type="ECO:0000313" key="1">
    <source>
        <dbReference type="EMBL" id="MDA5094353.1"/>
    </source>
</evidence>
<dbReference type="SUPFAM" id="SSF103025">
    <property type="entry name" value="Folate-binding domain"/>
    <property type="match status" value="1"/>
</dbReference>
<reference evidence="1 2" key="1">
    <citation type="submission" date="2023-01" db="EMBL/GenBank/DDBJ databases">
        <authorList>
            <person name="Yoon J.-W."/>
        </authorList>
    </citation>
    <scope>NUCLEOTIDE SEQUENCE [LARGE SCALE GENOMIC DNA]</scope>
    <source>
        <strain evidence="1 2">KMU-50</strain>
    </source>
</reference>
<protein>
    <submittedName>
        <fullName evidence="1">Sarcosine oxidase subunit gamma</fullName>
    </submittedName>
</protein>
<gene>
    <name evidence="1" type="ORF">O2N63_09670</name>
</gene>
<evidence type="ECO:0000313" key="2">
    <source>
        <dbReference type="Proteomes" id="UP001528040"/>
    </source>
</evidence>
<keyword evidence="2" id="KW-1185">Reference proteome</keyword>